<dbReference type="PRINTS" id="PR00111">
    <property type="entry name" value="ABHYDROLASE"/>
</dbReference>
<dbReference type="RefSeq" id="WP_125484146.1">
    <property type="nucleotide sequence ID" value="NZ_RSDW01000001.1"/>
</dbReference>
<keyword evidence="3" id="KW-1185">Reference proteome</keyword>
<dbReference type="InterPro" id="IPR050266">
    <property type="entry name" value="AB_hydrolase_sf"/>
</dbReference>
<sequence>MERHTFRHDGLRLSYLDSGGTGRVLIALHAHIMEAVTFAPLAEELAPKWRIIALDQRGHGHSDHAPTYTRDNYIRDLEALFEHLSLTDAVLLGNSLGGVNAYQFAARHPDKIRGLIIEDIGVEIGDDLGFVLAWDGEFATREALAESIGPRFLPYLKDAFRETPTGWKLAFAPHDIVASGRCLAGNHWQDWLATQCPALFLRGRDSNVTTHAATERMVARRPNTLLETLDGGHILHFDNPMGFANAVREFLHQFE</sequence>
<dbReference type="PANTHER" id="PTHR43798:SF33">
    <property type="entry name" value="HYDROLASE, PUTATIVE (AFU_ORTHOLOGUE AFUA_2G14860)-RELATED"/>
    <property type="match status" value="1"/>
</dbReference>
<evidence type="ECO:0000313" key="2">
    <source>
        <dbReference type="EMBL" id="RSL15402.1"/>
    </source>
</evidence>
<evidence type="ECO:0000259" key="1">
    <source>
        <dbReference type="Pfam" id="PF00561"/>
    </source>
</evidence>
<gene>
    <name evidence="2" type="ORF">EDE15_0888</name>
</gene>
<dbReference type="AlphaFoldDB" id="A0A3R9WER3"/>
<dbReference type="Pfam" id="PF00561">
    <property type="entry name" value="Abhydrolase_1"/>
    <property type="match status" value="1"/>
</dbReference>
<dbReference type="PANTHER" id="PTHR43798">
    <property type="entry name" value="MONOACYLGLYCEROL LIPASE"/>
    <property type="match status" value="1"/>
</dbReference>
<dbReference type="SUPFAM" id="SSF53474">
    <property type="entry name" value="alpha/beta-Hydrolases"/>
    <property type="match status" value="1"/>
</dbReference>
<accession>A0A3R9WER3</accession>
<comment type="caution">
    <text evidence="2">The sequence shown here is derived from an EMBL/GenBank/DDBJ whole genome shotgun (WGS) entry which is preliminary data.</text>
</comment>
<evidence type="ECO:0000313" key="3">
    <source>
        <dbReference type="Proteomes" id="UP000269669"/>
    </source>
</evidence>
<reference evidence="2 3" key="1">
    <citation type="submission" date="2018-12" db="EMBL/GenBank/DDBJ databases">
        <title>Sequencing of bacterial isolates from soil warming experiment in Harvard Forest, Massachusetts, USA.</title>
        <authorList>
            <person name="Deangelis K."/>
        </authorList>
    </citation>
    <scope>NUCLEOTIDE SEQUENCE [LARGE SCALE GENOMIC DNA]</scope>
    <source>
        <strain evidence="2 3">EB153</strain>
    </source>
</reference>
<proteinExistence type="predicted"/>
<dbReference type="InterPro" id="IPR000073">
    <property type="entry name" value="AB_hydrolase_1"/>
</dbReference>
<feature type="domain" description="AB hydrolase-1" evidence="1">
    <location>
        <begin position="25"/>
        <end position="240"/>
    </location>
</feature>
<dbReference type="EMBL" id="RSDW01000001">
    <property type="protein sequence ID" value="RSL15402.1"/>
    <property type="molecule type" value="Genomic_DNA"/>
</dbReference>
<dbReference type="OrthoDB" id="252464at2"/>
<name>A0A3R9WER3_9BACT</name>
<dbReference type="GO" id="GO:0016020">
    <property type="term" value="C:membrane"/>
    <property type="evidence" value="ECO:0007669"/>
    <property type="project" value="TreeGrafter"/>
</dbReference>
<dbReference type="Gene3D" id="3.40.50.1820">
    <property type="entry name" value="alpha/beta hydrolase"/>
    <property type="match status" value="1"/>
</dbReference>
<protein>
    <submittedName>
        <fullName evidence="2">Pimeloyl-ACP methyl ester carboxylesterase</fullName>
    </submittedName>
</protein>
<organism evidence="2 3">
    <name type="scientific">Edaphobacter aggregans</name>
    <dbReference type="NCBI Taxonomy" id="570835"/>
    <lineage>
        <taxon>Bacteria</taxon>
        <taxon>Pseudomonadati</taxon>
        <taxon>Acidobacteriota</taxon>
        <taxon>Terriglobia</taxon>
        <taxon>Terriglobales</taxon>
        <taxon>Acidobacteriaceae</taxon>
        <taxon>Edaphobacter</taxon>
    </lineage>
</organism>
<dbReference type="Proteomes" id="UP000269669">
    <property type="component" value="Unassembled WGS sequence"/>
</dbReference>
<dbReference type="InterPro" id="IPR029058">
    <property type="entry name" value="AB_hydrolase_fold"/>
</dbReference>